<dbReference type="InterPro" id="IPR015942">
    <property type="entry name" value="Asp/Glu/hydantoin_racemase"/>
</dbReference>
<dbReference type="RefSeq" id="WP_349963265.1">
    <property type="nucleotide sequence ID" value="NZ_CP157964.1"/>
</dbReference>
<proteinExistence type="inferred from homology"/>
<reference evidence="2" key="1">
    <citation type="submission" date="2024-06" db="EMBL/GenBank/DDBJ databases">
        <authorList>
            <person name="Li T."/>
            <person name="Gao R."/>
        </authorList>
    </citation>
    <scope>NUCLEOTIDE SEQUENCE</scope>
    <source>
        <strain evidence="2">ZPR3</strain>
        <plasmid evidence="2">unnamed4</plasmid>
    </source>
</reference>
<dbReference type="Gene3D" id="3.40.50.12500">
    <property type="match status" value="1"/>
</dbReference>
<dbReference type="PANTHER" id="PTHR28047">
    <property type="entry name" value="PROTEIN DCG1"/>
    <property type="match status" value="1"/>
</dbReference>
<organism evidence="2">
    <name type="scientific">Rhizobium sp. ZPR3</name>
    <dbReference type="NCBI Taxonomy" id="3158967"/>
    <lineage>
        <taxon>Bacteria</taxon>
        <taxon>Pseudomonadati</taxon>
        <taxon>Pseudomonadota</taxon>
        <taxon>Alphaproteobacteria</taxon>
        <taxon>Hyphomicrobiales</taxon>
        <taxon>Rhizobiaceae</taxon>
        <taxon>Rhizobium/Agrobacterium group</taxon>
        <taxon>Rhizobium</taxon>
    </lineage>
</organism>
<comment type="similarity">
    <text evidence="1">Belongs to the HyuE racemase family.</text>
</comment>
<keyword evidence="2" id="KW-0614">Plasmid</keyword>
<geneLocation type="plasmid" evidence="2">
    <name>unnamed4</name>
</geneLocation>
<dbReference type="EMBL" id="CP157964">
    <property type="protein sequence ID" value="XBT98007.1"/>
    <property type="molecule type" value="Genomic_DNA"/>
</dbReference>
<dbReference type="PANTHER" id="PTHR28047:SF5">
    <property type="entry name" value="PROTEIN DCG1"/>
    <property type="match status" value="1"/>
</dbReference>
<gene>
    <name evidence="2" type="ORF">ABM479_34595</name>
</gene>
<dbReference type="InterPro" id="IPR052186">
    <property type="entry name" value="Hydantoin_racemase-like"/>
</dbReference>
<name>A0AAU7S6L1_9HYPH</name>
<dbReference type="AlphaFoldDB" id="A0AAU7S6L1"/>
<accession>A0AAU7S6L1</accession>
<sequence length="251" mass="27577">MTKGEEGNIGMRIKIIEPGVYADRASMERLNNAYEADHDPDTELSWVALDRGIESPEQHFWESLQMTFLTQEIERTDQAYFDGVVIFCAADPGVSAAKECLRIPVVGIMETSVALANFLGRRFTWLSPLSRGNGFMLDKIRSTGLADRLASIRSIEVPFTDMENDSALLDKTIAEGRKAINADNADTLIIGCTGMVGLASEAQEALGIPVIDAGVVGIRMCEALVKMNLAQSKRAYPAPREDMRRFVDVTV</sequence>
<protein>
    <submittedName>
        <fullName evidence="2">Aspartate/glutamate racemase family protein</fullName>
    </submittedName>
</protein>
<evidence type="ECO:0000256" key="1">
    <source>
        <dbReference type="ARBA" id="ARBA00038414"/>
    </source>
</evidence>
<evidence type="ECO:0000313" key="2">
    <source>
        <dbReference type="EMBL" id="XBT98007.1"/>
    </source>
</evidence>
<dbReference type="Pfam" id="PF01177">
    <property type="entry name" value="Asp_Glu_race"/>
    <property type="match status" value="1"/>
</dbReference>
<dbReference type="GO" id="GO:0047661">
    <property type="term" value="F:amino-acid racemase activity"/>
    <property type="evidence" value="ECO:0007669"/>
    <property type="project" value="InterPro"/>
</dbReference>
<dbReference type="InterPro" id="IPR053714">
    <property type="entry name" value="Iso_Racemase_Enz_sf"/>
</dbReference>